<evidence type="ECO:0000313" key="1">
    <source>
        <dbReference type="EMBL" id="GBP26113.1"/>
    </source>
</evidence>
<comment type="caution">
    <text evidence="1">The sequence shown here is derived from an EMBL/GenBank/DDBJ whole genome shotgun (WGS) entry which is preliminary data.</text>
</comment>
<gene>
    <name evidence="1" type="ORF">EVAR_15127_1</name>
</gene>
<evidence type="ECO:0000313" key="2">
    <source>
        <dbReference type="Proteomes" id="UP000299102"/>
    </source>
</evidence>
<dbReference type="Proteomes" id="UP000299102">
    <property type="component" value="Unassembled WGS sequence"/>
</dbReference>
<sequence>MHTIQRITCTNVGTLNKECVNKGCTWRDADALANKQVHPLNPSECTFLCVRTTHREKRVSKPHRAGRGKNIACSNVCLLPLWSDSAAGPHRNIAHSLVIRHNSSNICPNDGV</sequence>
<dbReference type="AlphaFoldDB" id="A0A4C1UHZ9"/>
<dbReference type="EMBL" id="BGZK01000176">
    <property type="protein sequence ID" value="GBP26113.1"/>
    <property type="molecule type" value="Genomic_DNA"/>
</dbReference>
<name>A0A4C1UHZ9_EUMVA</name>
<accession>A0A4C1UHZ9</accession>
<keyword evidence="2" id="KW-1185">Reference proteome</keyword>
<organism evidence="1 2">
    <name type="scientific">Eumeta variegata</name>
    <name type="common">Bagworm moth</name>
    <name type="synonym">Eumeta japonica</name>
    <dbReference type="NCBI Taxonomy" id="151549"/>
    <lineage>
        <taxon>Eukaryota</taxon>
        <taxon>Metazoa</taxon>
        <taxon>Ecdysozoa</taxon>
        <taxon>Arthropoda</taxon>
        <taxon>Hexapoda</taxon>
        <taxon>Insecta</taxon>
        <taxon>Pterygota</taxon>
        <taxon>Neoptera</taxon>
        <taxon>Endopterygota</taxon>
        <taxon>Lepidoptera</taxon>
        <taxon>Glossata</taxon>
        <taxon>Ditrysia</taxon>
        <taxon>Tineoidea</taxon>
        <taxon>Psychidae</taxon>
        <taxon>Oiketicinae</taxon>
        <taxon>Eumeta</taxon>
    </lineage>
</organism>
<reference evidence="1 2" key="1">
    <citation type="journal article" date="2019" name="Commun. Biol.">
        <title>The bagworm genome reveals a unique fibroin gene that provides high tensile strength.</title>
        <authorList>
            <person name="Kono N."/>
            <person name="Nakamura H."/>
            <person name="Ohtoshi R."/>
            <person name="Tomita M."/>
            <person name="Numata K."/>
            <person name="Arakawa K."/>
        </authorList>
    </citation>
    <scope>NUCLEOTIDE SEQUENCE [LARGE SCALE GENOMIC DNA]</scope>
</reference>
<proteinExistence type="predicted"/>
<protein>
    <submittedName>
        <fullName evidence="1">Uncharacterized protein</fullName>
    </submittedName>
</protein>